<dbReference type="KEGG" id="fbm:MQE35_13580"/>
<proteinExistence type="inferred from homology"/>
<protein>
    <recommendedName>
        <fullName evidence="11">Vitamin B12-dependent ribonucleotide reductase</fullName>
        <ecNumber evidence="11">1.17.4.1</ecNumber>
    </recommendedName>
</protein>
<dbReference type="PANTHER" id="PTHR43371:SF1">
    <property type="entry name" value="RIBONUCLEOSIDE-DIPHOSPHATE REDUCTASE"/>
    <property type="match status" value="1"/>
</dbReference>
<evidence type="ECO:0000313" key="14">
    <source>
        <dbReference type="EMBL" id="UOB16764.1"/>
    </source>
</evidence>
<name>A0A9E7D2K2_9FLAO</name>
<gene>
    <name evidence="14" type="ORF">MQE35_13580</name>
</gene>
<evidence type="ECO:0000256" key="1">
    <source>
        <dbReference type="ARBA" id="ARBA00001922"/>
    </source>
</evidence>
<keyword evidence="8" id="KW-1015">Disulfide bond</keyword>
<evidence type="ECO:0000256" key="11">
    <source>
        <dbReference type="RuleBase" id="RU364064"/>
    </source>
</evidence>
<evidence type="ECO:0000256" key="5">
    <source>
        <dbReference type="ARBA" id="ARBA00022741"/>
    </source>
</evidence>
<dbReference type="GO" id="GO:0031419">
    <property type="term" value="F:cobalamin binding"/>
    <property type="evidence" value="ECO:0007669"/>
    <property type="project" value="UniProtKB-KW"/>
</dbReference>
<evidence type="ECO:0000256" key="10">
    <source>
        <dbReference type="ARBA" id="ARBA00047754"/>
    </source>
</evidence>
<keyword evidence="6 11" id="KW-0560">Oxidoreductase</keyword>
<dbReference type="InterPro" id="IPR050862">
    <property type="entry name" value="RdRp_reductase_class-2"/>
</dbReference>
<dbReference type="CDD" id="cd02888">
    <property type="entry name" value="RNR_II_dimer"/>
    <property type="match status" value="1"/>
</dbReference>
<evidence type="ECO:0000256" key="2">
    <source>
        <dbReference type="ARBA" id="ARBA00007405"/>
    </source>
</evidence>
<evidence type="ECO:0000256" key="9">
    <source>
        <dbReference type="ARBA" id="ARBA00023285"/>
    </source>
</evidence>
<keyword evidence="9 11" id="KW-0170">Cobalt</keyword>
<evidence type="ECO:0000259" key="12">
    <source>
        <dbReference type="Pfam" id="PF00317"/>
    </source>
</evidence>
<comment type="catalytic activity">
    <reaction evidence="10 11">
        <text>a 2'-deoxyribonucleoside 5'-diphosphate + [thioredoxin]-disulfide + H2O = a ribonucleoside 5'-diphosphate + [thioredoxin]-dithiol</text>
        <dbReference type="Rhea" id="RHEA:23252"/>
        <dbReference type="Rhea" id="RHEA-COMP:10698"/>
        <dbReference type="Rhea" id="RHEA-COMP:10700"/>
        <dbReference type="ChEBI" id="CHEBI:15377"/>
        <dbReference type="ChEBI" id="CHEBI:29950"/>
        <dbReference type="ChEBI" id="CHEBI:50058"/>
        <dbReference type="ChEBI" id="CHEBI:57930"/>
        <dbReference type="ChEBI" id="CHEBI:73316"/>
        <dbReference type="EC" id="1.17.4.1"/>
    </reaction>
</comment>
<keyword evidence="4 11" id="KW-0237">DNA synthesis</keyword>
<reference evidence="14" key="1">
    <citation type="submission" date="2022-03" db="EMBL/GenBank/DDBJ databases">
        <title>Description of Abyssus ytuae gen. nov., sp. nov., a novel member of the family Flavobacteriaceae isolated from the sediment of Mariana Trench.</title>
        <authorList>
            <person name="Zhang J."/>
            <person name="Xu X."/>
        </authorList>
    </citation>
    <scope>NUCLEOTIDE SEQUENCE</scope>
    <source>
        <strain evidence="14">MT3330</strain>
    </source>
</reference>
<evidence type="ECO:0000259" key="13">
    <source>
        <dbReference type="Pfam" id="PF02867"/>
    </source>
</evidence>
<keyword evidence="5 11" id="KW-0547">Nucleotide-binding</keyword>
<dbReference type="Proteomes" id="UP000831290">
    <property type="component" value="Chromosome"/>
</dbReference>
<dbReference type="EC" id="1.17.4.1" evidence="11"/>
<dbReference type="EMBL" id="CP094358">
    <property type="protein sequence ID" value="UOB16764.1"/>
    <property type="molecule type" value="Genomic_DNA"/>
</dbReference>
<dbReference type="GO" id="GO:0005524">
    <property type="term" value="F:ATP binding"/>
    <property type="evidence" value="ECO:0007669"/>
    <property type="project" value="InterPro"/>
</dbReference>
<dbReference type="RefSeq" id="WP_255842002.1">
    <property type="nucleotide sequence ID" value="NZ_CP094358.1"/>
</dbReference>
<keyword evidence="7" id="KW-0215">Deoxyribonucleotide synthesis</keyword>
<evidence type="ECO:0000256" key="3">
    <source>
        <dbReference type="ARBA" id="ARBA00022628"/>
    </source>
</evidence>
<dbReference type="InterPro" id="IPR013344">
    <property type="entry name" value="RNR_NrdJ/NrdZ"/>
</dbReference>
<sequence length="851" mass="96925">MQKQETLNKTPKIYSQEEAYKASLKYFNNDDLAARVWVNKYALKDSTGNIYELTPDDMHKRIAKEIARIEKKYPNPLSENKIYQLIKKFKYIVPQGGPMAGIGNPYQIASLSNCFVIGNEGDSDSYGGIMKIDQEQVQLMKRRGGVGHDLSHIRPKGSAVKNSALTSTGLVPFMERYSNSTREVAQDGRRGALMLSVSINHPDAEDFIDAKMEQGKITGANVSVKIDDEFMKAVEKNEKYIQKFPVNSNTPKATNEIEAQNLWKKIVHNAWQSAEPGILFWDTIIRESVPDCYADLGYKTISTNPCGEIPLCPYDSCRLLAINLFSYVENPFTDKAMFNFNLFKEHVAYAQRIMDDIIDLELEKIDSILAKIDSDPEEDEVKRVEKNLWLNIRKKAHEGRRTGIGITAEGDMLASLSMRYGSKKANEFSVKVHKTIALEAYRASVNAAKERGSFLMYDSEREKNNPFILRLREADEKLYYEMLEHGRRNIALLTIAPTGTTSLMTQTTSGIEPVFLPVYKRRRKVNPNDKDVRVDFVDEVGDSWEEYLVFHHGFKQWMDVKGYSVSKSYTDEEIEKLIKSSPYYKATSNDVDWISKVQLQGEVQKWVDHSISVTINLPNDVSEELVGNLYMEAWKSGCKGVTVYRDGSRSGVLVSHKKEDKKNKEMLTSFPVKRPQVLEADVVRFQNNREKWIAFIGLIDNKPYEIFTGLSDDEDGILIPRWVNEGLIIKNKEEDGTSRYDFQFKNKRGYKTTIEGLSHKFNPEFWNYAKLISSTLRHGMPIEKVVDLINSLQLDNESINTWKNGVARALKRYVADGTVAKGQKCENCNSTNLIYQEGCLTCKDCGSSKCG</sequence>
<dbReference type="InterPro" id="IPR013509">
    <property type="entry name" value="RNR_lsu_N"/>
</dbReference>
<dbReference type="Pfam" id="PF02867">
    <property type="entry name" value="Ribonuc_red_lgC"/>
    <property type="match status" value="1"/>
</dbReference>
<evidence type="ECO:0000256" key="7">
    <source>
        <dbReference type="ARBA" id="ARBA00023116"/>
    </source>
</evidence>
<comment type="similarity">
    <text evidence="2 11">Belongs to the ribonucleoside diphosphate reductase class-2 family.</text>
</comment>
<dbReference type="InterPro" id="IPR000788">
    <property type="entry name" value="RNR_lg_C"/>
</dbReference>
<keyword evidence="3 11" id="KW-0846">Cobalamin</keyword>
<dbReference type="GO" id="GO:0004748">
    <property type="term" value="F:ribonucleoside-diphosphate reductase activity, thioredoxin disulfide as acceptor"/>
    <property type="evidence" value="ECO:0007669"/>
    <property type="project" value="UniProtKB-EC"/>
</dbReference>
<evidence type="ECO:0000256" key="4">
    <source>
        <dbReference type="ARBA" id="ARBA00022634"/>
    </source>
</evidence>
<comment type="function">
    <text evidence="11">Catalyzes the reduction of ribonucleotides to deoxyribonucleotides. May function to provide a pool of deoxyribonucleotide precursors for DNA repair during oxygen limitation and/or for immediate growth after restoration of oxygen.</text>
</comment>
<dbReference type="PANTHER" id="PTHR43371">
    <property type="entry name" value="VITAMIN B12-DEPENDENT RIBONUCLEOTIDE REDUCTASE"/>
    <property type="match status" value="1"/>
</dbReference>
<accession>A0A9E7D2K2</accession>
<feature type="domain" description="Ribonucleotide reductase large subunit C-terminal" evidence="13">
    <location>
        <begin position="112"/>
        <end position="644"/>
    </location>
</feature>
<evidence type="ECO:0000256" key="8">
    <source>
        <dbReference type="ARBA" id="ARBA00023157"/>
    </source>
</evidence>
<organism evidence="14 15">
    <name type="scientific">Abyssalbus ytuae</name>
    <dbReference type="NCBI Taxonomy" id="2926907"/>
    <lineage>
        <taxon>Bacteria</taxon>
        <taxon>Pseudomonadati</taxon>
        <taxon>Bacteroidota</taxon>
        <taxon>Flavobacteriia</taxon>
        <taxon>Flavobacteriales</taxon>
        <taxon>Flavobacteriaceae</taxon>
        <taxon>Abyssalbus</taxon>
    </lineage>
</organism>
<comment type="cofactor">
    <cofactor evidence="1 11">
        <name>adenosylcob(III)alamin</name>
        <dbReference type="ChEBI" id="CHEBI:18408"/>
    </cofactor>
</comment>
<dbReference type="GO" id="GO:0009263">
    <property type="term" value="P:deoxyribonucleotide biosynthetic process"/>
    <property type="evidence" value="ECO:0007669"/>
    <property type="project" value="UniProtKB-KW"/>
</dbReference>
<dbReference type="AlphaFoldDB" id="A0A9E7D2K2"/>
<keyword evidence="15" id="KW-1185">Reference proteome</keyword>
<dbReference type="Gene3D" id="3.20.70.20">
    <property type="match status" value="1"/>
</dbReference>
<dbReference type="NCBIfam" id="TIGR02504">
    <property type="entry name" value="NrdJ_Z"/>
    <property type="match status" value="1"/>
</dbReference>
<dbReference type="PRINTS" id="PR01183">
    <property type="entry name" value="RIBORDTASEM1"/>
</dbReference>
<dbReference type="SUPFAM" id="SSF51998">
    <property type="entry name" value="PFL-like glycyl radical enzymes"/>
    <property type="match status" value="1"/>
</dbReference>
<dbReference type="Pfam" id="PF00317">
    <property type="entry name" value="Ribonuc_red_lgN"/>
    <property type="match status" value="1"/>
</dbReference>
<evidence type="ECO:0000313" key="15">
    <source>
        <dbReference type="Proteomes" id="UP000831290"/>
    </source>
</evidence>
<dbReference type="GO" id="GO:0071897">
    <property type="term" value="P:DNA biosynthetic process"/>
    <property type="evidence" value="ECO:0007669"/>
    <property type="project" value="UniProtKB-KW"/>
</dbReference>
<feature type="domain" description="Ribonucleotide reductase large subunit N-terminal" evidence="12">
    <location>
        <begin position="30"/>
        <end position="94"/>
    </location>
</feature>
<evidence type="ECO:0000256" key="6">
    <source>
        <dbReference type="ARBA" id="ARBA00023002"/>
    </source>
</evidence>